<protein>
    <submittedName>
        <fullName evidence="2">Uncharacterized protein</fullName>
    </submittedName>
</protein>
<accession>A0A2A2D8D5</accession>
<evidence type="ECO:0000313" key="2">
    <source>
        <dbReference type="EMBL" id="PAU48743.1"/>
    </source>
</evidence>
<feature type="region of interest" description="Disordered" evidence="1">
    <location>
        <begin position="13"/>
        <end position="38"/>
    </location>
</feature>
<dbReference type="Proteomes" id="UP000218944">
    <property type="component" value="Unassembled WGS sequence"/>
</dbReference>
<evidence type="ECO:0000313" key="3">
    <source>
        <dbReference type="Proteomes" id="UP000218944"/>
    </source>
</evidence>
<gene>
    <name evidence="2" type="ORF">CK936_11915</name>
</gene>
<dbReference type="AlphaFoldDB" id="A0A2A2D8D5"/>
<name>A0A2A2D8D5_9ACTN</name>
<comment type="caution">
    <text evidence="2">The sequence shown here is derived from an EMBL/GenBank/DDBJ whole genome shotgun (WGS) entry which is preliminary data.</text>
</comment>
<reference evidence="2 3" key="1">
    <citation type="submission" date="2017-08" db="EMBL/GenBank/DDBJ databases">
        <title>Genome sequence of Streptomyces albireticuli NRRL B-1670.</title>
        <authorList>
            <person name="Graham D.E."/>
            <person name="Mahan K.M."/>
            <person name="Klingeman D.M."/>
            <person name="Hettich R.L."/>
            <person name="Parry R.J."/>
            <person name="Spain J.C."/>
        </authorList>
    </citation>
    <scope>NUCLEOTIDE SEQUENCE [LARGE SCALE GENOMIC DNA]</scope>
    <source>
        <strain evidence="2 3">NRRL B-1670</strain>
    </source>
</reference>
<proteinExistence type="predicted"/>
<dbReference type="EMBL" id="NSJV01000223">
    <property type="protein sequence ID" value="PAU48743.1"/>
    <property type="molecule type" value="Genomic_DNA"/>
</dbReference>
<keyword evidence="3" id="KW-1185">Reference proteome</keyword>
<evidence type="ECO:0000256" key="1">
    <source>
        <dbReference type="SAM" id="MobiDB-lite"/>
    </source>
</evidence>
<organism evidence="2 3">
    <name type="scientific">Streptomyces albireticuli</name>
    <dbReference type="NCBI Taxonomy" id="1940"/>
    <lineage>
        <taxon>Bacteria</taxon>
        <taxon>Bacillati</taxon>
        <taxon>Actinomycetota</taxon>
        <taxon>Actinomycetes</taxon>
        <taxon>Kitasatosporales</taxon>
        <taxon>Streptomycetaceae</taxon>
        <taxon>Streptomyces</taxon>
    </lineage>
</organism>
<sequence length="116" mass="12604">MILLPCSFRPEAVEVNDSEQVPPSPATSPHGPAGQDADSAYESALELVGQVTAWYSARILTERRSGADAQRLQELISRRQACVKDQERLEDASGEETAGIVTAYEALLNELESSEQ</sequence>